<dbReference type="GO" id="GO:0016628">
    <property type="term" value="F:oxidoreductase activity, acting on the CH-CH group of donors, NAD or NADP as acceptor"/>
    <property type="evidence" value="ECO:0007669"/>
    <property type="project" value="InterPro"/>
</dbReference>
<dbReference type="GO" id="GO:0000271">
    <property type="term" value="P:polysaccharide biosynthetic process"/>
    <property type="evidence" value="ECO:0007669"/>
    <property type="project" value="InterPro"/>
</dbReference>
<evidence type="ECO:0000256" key="3">
    <source>
        <dbReference type="PIRNR" id="PIRNR000124"/>
    </source>
</evidence>
<evidence type="ECO:0000256" key="1">
    <source>
        <dbReference type="ARBA" id="ARBA00023002"/>
    </source>
</evidence>
<keyword evidence="6" id="KW-1185">Reference proteome</keyword>
<dbReference type="Pfam" id="PF03721">
    <property type="entry name" value="UDPG_MGDP_dh_N"/>
    <property type="match status" value="1"/>
</dbReference>
<dbReference type="AlphaFoldDB" id="A0A2P7ANY4"/>
<dbReference type="EMBL" id="PGGN01000004">
    <property type="protein sequence ID" value="PSH55919.1"/>
    <property type="molecule type" value="Genomic_DNA"/>
</dbReference>
<reference evidence="6" key="1">
    <citation type="submission" date="2017-11" db="EMBL/GenBank/DDBJ databases">
        <authorList>
            <person name="Kuznetsova I."/>
            <person name="Sazanova A."/>
            <person name="Chirak E."/>
            <person name="Safronova V."/>
            <person name="Willems A."/>
        </authorList>
    </citation>
    <scope>NUCLEOTIDE SEQUENCE [LARGE SCALE GENOMIC DNA]</scope>
    <source>
        <strain evidence="6">PEPV15</strain>
    </source>
</reference>
<dbReference type="PANTHER" id="PTHR43491:SF1">
    <property type="entry name" value="UDP-N-ACETYL-D-MANNOSAMINE DEHYDROGENASE"/>
    <property type="match status" value="1"/>
</dbReference>
<dbReference type="InterPro" id="IPR028359">
    <property type="entry name" value="UDP_ManNAc/GlcNAc_DH"/>
</dbReference>
<sequence>MATSAFLELSGKIETRRAHAGVIGLGYVGLPLAITLARSGFSVTGFDIDPGKIIALDAANSYIEAVTNAALAEAMATKRFVSTADFSTLSKCDVIIICVPTPLSKHRDPDLSFVEQTCRSIAASLRRGQLVVLESTTYPGTTDDVVKVILEKTGLKSGVDFFLGFSPEREDPGNRDFQTATIPKIVAGDGDEARELMVSFYGAAVKTIVPVSSNATAEAVKLTENIFRSVNIALVNELKTVYAAMGIDIWEVIEAAKTKPFGYMPFYPGPGLGGHCIPIDPFYLTWKSREFELPTRFIELAGEINSAMPRLVVGKLAEALDRFSGKALSRSRILVIGLAYKKNVPDIRESPSLRLIEIIEERGGRADYHDPFVVEIPATREHMALKGRKSVELNESSIKSYDAVLISTDHDNINYADLAQWAPLIVDTRNVFARLGLNSGRVVKA</sequence>
<evidence type="ECO:0000313" key="6">
    <source>
        <dbReference type="Proteomes" id="UP000241158"/>
    </source>
</evidence>
<evidence type="ECO:0000313" key="5">
    <source>
        <dbReference type="EMBL" id="PSH55919.1"/>
    </source>
</evidence>
<dbReference type="InterPro" id="IPR036291">
    <property type="entry name" value="NAD(P)-bd_dom_sf"/>
</dbReference>
<keyword evidence="2" id="KW-0520">NAD</keyword>
<dbReference type="SMART" id="SM00984">
    <property type="entry name" value="UDPG_MGDP_dh_C"/>
    <property type="match status" value="1"/>
</dbReference>
<dbReference type="InterPro" id="IPR017476">
    <property type="entry name" value="UDP-Glc/GDP-Man"/>
</dbReference>
<dbReference type="Gene3D" id="3.40.50.720">
    <property type="entry name" value="NAD(P)-binding Rossmann-like Domain"/>
    <property type="match status" value="2"/>
</dbReference>
<dbReference type="SUPFAM" id="SSF48179">
    <property type="entry name" value="6-phosphogluconate dehydrogenase C-terminal domain-like"/>
    <property type="match status" value="1"/>
</dbReference>
<organism evidence="5 6">
    <name type="scientific">Phyllobacterium endophyticum</name>
    <dbReference type="NCBI Taxonomy" id="1149773"/>
    <lineage>
        <taxon>Bacteria</taxon>
        <taxon>Pseudomonadati</taxon>
        <taxon>Pseudomonadota</taxon>
        <taxon>Alphaproteobacteria</taxon>
        <taxon>Hyphomicrobiales</taxon>
        <taxon>Phyllobacteriaceae</taxon>
        <taxon>Phyllobacterium</taxon>
    </lineage>
</organism>
<dbReference type="Proteomes" id="UP000241158">
    <property type="component" value="Unassembled WGS sequence"/>
</dbReference>
<evidence type="ECO:0000256" key="2">
    <source>
        <dbReference type="ARBA" id="ARBA00023027"/>
    </source>
</evidence>
<dbReference type="GO" id="GO:0016616">
    <property type="term" value="F:oxidoreductase activity, acting on the CH-OH group of donors, NAD or NADP as acceptor"/>
    <property type="evidence" value="ECO:0007669"/>
    <property type="project" value="InterPro"/>
</dbReference>
<dbReference type="Pfam" id="PF03720">
    <property type="entry name" value="UDPG_MGDP_dh_C"/>
    <property type="match status" value="1"/>
</dbReference>
<dbReference type="InterPro" id="IPR014027">
    <property type="entry name" value="UDP-Glc/GDP-Man_DH_C"/>
</dbReference>
<comment type="caution">
    <text evidence="5">The sequence shown here is derived from an EMBL/GenBank/DDBJ whole genome shotgun (WGS) entry which is preliminary data.</text>
</comment>
<dbReference type="OrthoDB" id="9803238at2"/>
<dbReference type="GO" id="GO:0051287">
    <property type="term" value="F:NAD binding"/>
    <property type="evidence" value="ECO:0007669"/>
    <property type="project" value="InterPro"/>
</dbReference>
<dbReference type="PIRSF" id="PIRSF500136">
    <property type="entry name" value="UDP_ManNAc_DH"/>
    <property type="match status" value="1"/>
</dbReference>
<dbReference type="SUPFAM" id="SSF51735">
    <property type="entry name" value="NAD(P)-binding Rossmann-fold domains"/>
    <property type="match status" value="1"/>
</dbReference>
<gene>
    <name evidence="5" type="ORF">CU100_19955</name>
</gene>
<dbReference type="SUPFAM" id="SSF52413">
    <property type="entry name" value="UDP-glucose/GDP-mannose dehydrogenase C-terminal domain"/>
    <property type="match status" value="1"/>
</dbReference>
<dbReference type="PANTHER" id="PTHR43491">
    <property type="entry name" value="UDP-N-ACETYL-D-MANNOSAMINE DEHYDROGENASE"/>
    <property type="match status" value="1"/>
</dbReference>
<dbReference type="InterPro" id="IPR036220">
    <property type="entry name" value="UDP-Glc/GDP-Man_DH_C_sf"/>
</dbReference>
<accession>A0A2P7ANY4</accession>
<proteinExistence type="inferred from homology"/>
<dbReference type="Pfam" id="PF00984">
    <property type="entry name" value="UDPG_MGDP_dh"/>
    <property type="match status" value="1"/>
</dbReference>
<evidence type="ECO:0000259" key="4">
    <source>
        <dbReference type="SMART" id="SM00984"/>
    </source>
</evidence>
<dbReference type="PIRSF" id="PIRSF000124">
    <property type="entry name" value="UDPglc_GDPman_dh"/>
    <property type="match status" value="1"/>
</dbReference>
<dbReference type="InterPro" id="IPR014026">
    <property type="entry name" value="UDP-Glc/GDP-Man_DH_dimer"/>
</dbReference>
<name>A0A2P7ANY4_9HYPH</name>
<keyword evidence="1" id="KW-0560">Oxidoreductase</keyword>
<dbReference type="NCBIfam" id="TIGR03026">
    <property type="entry name" value="NDP-sugDHase"/>
    <property type="match status" value="1"/>
</dbReference>
<dbReference type="InterPro" id="IPR008927">
    <property type="entry name" value="6-PGluconate_DH-like_C_sf"/>
</dbReference>
<comment type="similarity">
    <text evidence="3">Belongs to the UDP-glucose/GDP-mannose dehydrogenase family.</text>
</comment>
<protein>
    <submittedName>
        <fullName evidence="5">Nucleotide sugar dehydrogenase</fullName>
    </submittedName>
</protein>
<feature type="domain" description="UDP-glucose/GDP-mannose dehydrogenase C-terminal" evidence="4">
    <location>
        <begin position="334"/>
        <end position="434"/>
    </location>
</feature>
<dbReference type="RefSeq" id="WP_106718336.1">
    <property type="nucleotide sequence ID" value="NZ_JACHXT010000001.1"/>
</dbReference>
<dbReference type="InterPro" id="IPR001732">
    <property type="entry name" value="UDP-Glc/GDP-Man_DH_N"/>
</dbReference>